<dbReference type="PATRIC" id="fig|1210908.3.peg.2861"/>
<dbReference type="EMBL" id="ALJD01000008">
    <property type="protein sequence ID" value="EJN58507.1"/>
    <property type="molecule type" value="Genomic_DNA"/>
</dbReference>
<dbReference type="InterPro" id="IPR013783">
    <property type="entry name" value="Ig-like_fold"/>
</dbReference>
<organism evidence="2 3">
    <name type="scientific">Halogranum salarium B-1</name>
    <dbReference type="NCBI Taxonomy" id="1210908"/>
    <lineage>
        <taxon>Archaea</taxon>
        <taxon>Methanobacteriati</taxon>
        <taxon>Methanobacteriota</taxon>
        <taxon>Stenosarchaea group</taxon>
        <taxon>Halobacteria</taxon>
        <taxon>Halobacteriales</taxon>
        <taxon>Haloferacaceae</taxon>
    </lineage>
</organism>
<dbReference type="RefSeq" id="WP_009375870.1">
    <property type="nucleotide sequence ID" value="NZ_ALJD01000008.1"/>
</dbReference>
<name>J3EV95_9EURY</name>
<comment type="caution">
    <text evidence="2">The sequence shown here is derived from an EMBL/GenBank/DDBJ whole genome shotgun (WGS) entry which is preliminary data.</text>
</comment>
<sequence length="628" mass="66038">MNSQTIGSVLTTKHIGVLALIALVVGAFAVGGFPLGALDSSDDSLGAVAAEEEQPRTVVSLVAADDAVHAGDTTTYDVVVENATGGVGAYAFAVTANDSAVATIDDVSLAGEPSQKQASVSTSNGGSTATVSAAGADTDDSGNVVVATVTVRGDGVGTTDLTLDVETLDTEAGQNYTVTDVLGTSVRVVEAEPVDQPLTAAAGDDLTVDEGANVTLDASASSGADGDLRYSWNQTAGPNVTLDSTNNSTASFVAPNVGEKTTLVFDVTVSDDDETDTDTVEVHVRDTDDDDERETLATSVTMNPATDEIDEGDETTFDVVVTNASGGVGAYNVTVTVTDSDVAVVTGVELSGTTENSTSTVEIADDESSVRFVATDVDTDQNGSVVLATVTVEGDDDGETDLTLAVESLENEQGQSYTVTNATGSSLTVERDGRRTSSNDDSTEYTVDDIAQMKYGQNFAELDTETAGQVQAIANRQPLPAGVTPADIETREEIANRLYGTDYDESELADELTREQLLEVQNSYDAQFGPLPTNPAYTLDDITGEKYWDYTFDEVSAETAGHVLAIYNRQPYTDDVAQEDLVHIKTRTELAFRLYKLDLDESELASELTREQYLAVQNAYDAQFSNEQ</sequence>
<dbReference type="eggNOG" id="arCOG02483">
    <property type="taxonomic scope" value="Archaea"/>
</dbReference>
<feature type="compositionally biased region" description="Low complexity" evidence="1">
    <location>
        <begin position="118"/>
        <end position="139"/>
    </location>
</feature>
<evidence type="ECO:0000256" key="1">
    <source>
        <dbReference type="SAM" id="MobiDB-lite"/>
    </source>
</evidence>
<dbReference type="Proteomes" id="UP000007813">
    <property type="component" value="Unassembled WGS sequence"/>
</dbReference>
<feature type="region of interest" description="Disordered" evidence="1">
    <location>
        <begin position="112"/>
        <end position="139"/>
    </location>
</feature>
<dbReference type="eggNOG" id="arCOG04689">
    <property type="taxonomic scope" value="Archaea"/>
</dbReference>
<accession>J3EV95</accession>
<evidence type="ECO:0000313" key="3">
    <source>
        <dbReference type="Proteomes" id="UP000007813"/>
    </source>
</evidence>
<dbReference type="Pfam" id="PF22352">
    <property type="entry name" value="K319L-like_PKD"/>
    <property type="match status" value="1"/>
</dbReference>
<reference evidence="2 3" key="1">
    <citation type="journal article" date="2012" name="J. Bacteriol.">
        <title>Draft Genome Sequence of the Extremely Halophilic Archaeon Halogranum salarium B-1T.</title>
        <authorList>
            <person name="Kim K.K."/>
            <person name="Lee K.C."/>
            <person name="Lee J.S."/>
        </authorList>
    </citation>
    <scope>NUCLEOTIDE SEQUENCE [LARGE SCALE GENOMIC DNA]</scope>
    <source>
        <strain evidence="2 3">B-1</strain>
    </source>
</reference>
<protein>
    <submittedName>
        <fullName evidence="2">Uncharacterized protein</fullName>
    </submittedName>
</protein>
<evidence type="ECO:0000313" key="2">
    <source>
        <dbReference type="EMBL" id="EJN58507.1"/>
    </source>
</evidence>
<dbReference type="AlphaFoldDB" id="J3EV95"/>
<dbReference type="Gene3D" id="2.60.40.10">
    <property type="entry name" value="Immunoglobulins"/>
    <property type="match status" value="1"/>
</dbReference>
<gene>
    <name evidence="2" type="ORF">HSB1_29850</name>
</gene>
<dbReference type="OrthoDB" id="343265at2157"/>
<proteinExistence type="predicted"/>